<dbReference type="Proteomes" id="UP000738349">
    <property type="component" value="Unassembled WGS sequence"/>
</dbReference>
<dbReference type="InterPro" id="IPR041094">
    <property type="entry name" value="Brr2_helicase_PWI"/>
</dbReference>
<sequence>MKDALSGLNLPTEKTPTEKTPTELDFDDDYEGYSSGNAAQDVWDFISNNDDDDDYSSDKLDGPDSFSQPAEFGAEWFISKCSEVLGVLTLDRDEDEVQSELMDLIGFDDLDFIIELLAHRSDIVTAVTSQRVRALAFGSAISARREADTACGVAVSLSLSLSTKIYFDLFLGETFIRFHHASLKWAGVGVSFATT</sequence>
<proteinExistence type="predicted"/>
<keyword evidence="4" id="KW-1185">Reference proteome</keyword>
<feature type="region of interest" description="Disordered" evidence="1">
    <location>
        <begin position="1"/>
        <end position="35"/>
    </location>
</feature>
<evidence type="ECO:0000313" key="3">
    <source>
        <dbReference type="EMBL" id="KAH7137651.1"/>
    </source>
</evidence>
<reference evidence="3" key="1">
    <citation type="journal article" date="2021" name="Nat. Commun.">
        <title>Genetic determinants of endophytism in the Arabidopsis root mycobiome.</title>
        <authorList>
            <person name="Mesny F."/>
            <person name="Miyauchi S."/>
            <person name="Thiergart T."/>
            <person name="Pickel B."/>
            <person name="Atanasova L."/>
            <person name="Karlsson M."/>
            <person name="Huettel B."/>
            <person name="Barry K.W."/>
            <person name="Haridas S."/>
            <person name="Chen C."/>
            <person name="Bauer D."/>
            <person name="Andreopoulos W."/>
            <person name="Pangilinan J."/>
            <person name="LaButti K."/>
            <person name="Riley R."/>
            <person name="Lipzen A."/>
            <person name="Clum A."/>
            <person name="Drula E."/>
            <person name="Henrissat B."/>
            <person name="Kohler A."/>
            <person name="Grigoriev I.V."/>
            <person name="Martin F.M."/>
            <person name="Hacquard S."/>
        </authorList>
    </citation>
    <scope>NUCLEOTIDE SEQUENCE</scope>
    <source>
        <strain evidence="3">MPI-CAGE-AT-0147</strain>
    </source>
</reference>
<dbReference type="OrthoDB" id="5429186at2759"/>
<dbReference type="AlphaFoldDB" id="A0A9P9EJ17"/>
<protein>
    <recommendedName>
        <fullName evidence="2">Brr2 N-terminal helicase PWI domain-containing protein</fullName>
    </recommendedName>
</protein>
<evidence type="ECO:0000313" key="4">
    <source>
        <dbReference type="Proteomes" id="UP000738349"/>
    </source>
</evidence>
<evidence type="ECO:0000259" key="2">
    <source>
        <dbReference type="Pfam" id="PF18149"/>
    </source>
</evidence>
<name>A0A9P9EJ17_9HYPO</name>
<evidence type="ECO:0000256" key="1">
    <source>
        <dbReference type="SAM" id="MobiDB-lite"/>
    </source>
</evidence>
<dbReference type="Pfam" id="PF18149">
    <property type="entry name" value="Helicase_PWI"/>
    <property type="match status" value="1"/>
</dbReference>
<feature type="domain" description="Brr2 N-terminal helicase PWI" evidence="2">
    <location>
        <begin position="80"/>
        <end position="127"/>
    </location>
</feature>
<dbReference type="EMBL" id="JAGMUV010000012">
    <property type="protein sequence ID" value="KAH7137651.1"/>
    <property type="molecule type" value="Genomic_DNA"/>
</dbReference>
<comment type="caution">
    <text evidence="3">The sequence shown here is derived from an EMBL/GenBank/DDBJ whole genome shotgun (WGS) entry which is preliminary data.</text>
</comment>
<accession>A0A9P9EJ17</accession>
<gene>
    <name evidence="3" type="ORF">EDB81DRAFT_948863</name>
</gene>
<organism evidence="3 4">
    <name type="scientific">Dactylonectria macrodidyma</name>
    <dbReference type="NCBI Taxonomy" id="307937"/>
    <lineage>
        <taxon>Eukaryota</taxon>
        <taxon>Fungi</taxon>
        <taxon>Dikarya</taxon>
        <taxon>Ascomycota</taxon>
        <taxon>Pezizomycotina</taxon>
        <taxon>Sordariomycetes</taxon>
        <taxon>Hypocreomycetidae</taxon>
        <taxon>Hypocreales</taxon>
        <taxon>Nectriaceae</taxon>
        <taxon>Dactylonectria</taxon>
    </lineage>
</organism>